<dbReference type="Pfam" id="PF08387">
    <property type="entry name" value="FBD"/>
    <property type="match status" value="1"/>
</dbReference>
<proteinExistence type="predicted"/>
<name>A0A8T2BVP3_ARASU</name>
<dbReference type="Pfam" id="PF00646">
    <property type="entry name" value="F-box"/>
    <property type="match status" value="1"/>
</dbReference>
<dbReference type="SMART" id="SM00256">
    <property type="entry name" value="FBOX"/>
    <property type="match status" value="1"/>
</dbReference>
<feature type="domain" description="F-box" evidence="1">
    <location>
        <begin position="4"/>
        <end position="57"/>
    </location>
</feature>
<gene>
    <name evidence="2" type="ORF">ISN44_As07g027760</name>
</gene>
<dbReference type="OrthoDB" id="1298252at2759"/>
<evidence type="ECO:0000313" key="3">
    <source>
        <dbReference type="Proteomes" id="UP000694251"/>
    </source>
</evidence>
<keyword evidence="3" id="KW-1185">Reference proteome</keyword>
<dbReference type="PANTHER" id="PTHR31900">
    <property type="entry name" value="F-BOX/RNI SUPERFAMILY PROTEIN-RELATED"/>
    <property type="match status" value="1"/>
</dbReference>
<sequence length="447" mass="51331">MENKDLISQLPDHLLHQILLLLATKDSVKTSVLSTRWRYIWQRVPGLDLNHTDFRHKRLKGFVNRFLDLDKKSQISQLKLEFDGRKYKTEGSNFNKWVNSVVTRGVQHLVVVASVFGSYNNNNYCPIKLPGNISMCETLVHLKLVEVGIHSFDSVSLPRLETMHLVSVWFSSDAALERLISSSPVLQDLYIEKIWNVDVLRVRSQTLNNLSIRIWKKNFHWDKHFQIIVLVIDAPRLKSLSFQIDQFKDLVLNSVCSPLKVDISIFRRDFNPMNSSAMKTFRTFLAWISNVANLTLNSYCLEAMCAYSRQEPMPQFSNLTHLDVSMDSSGLEVLPTFLASCPNLKSLELWAHYPLDILDISRSIVPKCLLTSLEIVAIYSTAEISSSVENQVETELVKYILGNAAVLKELNIQFYLWAAEHRFQLSKQILAFPKRSSACQVFVHPPF</sequence>
<evidence type="ECO:0000313" key="2">
    <source>
        <dbReference type="EMBL" id="KAG7590639.1"/>
    </source>
</evidence>
<dbReference type="EMBL" id="JAEFBJ010000007">
    <property type="protein sequence ID" value="KAG7590639.1"/>
    <property type="molecule type" value="Genomic_DNA"/>
</dbReference>
<dbReference type="InterPro" id="IPR055411">
    <property type="entry name" value="LRR_FXL15/At3g58940/PEG3-like"/>
</dbReference>
<dbReference type="AlphaFoldDB" id="A0A8T2BVP3"/>
<dbReference type="InterPro" id="IPR001810">
    <property type="entry name" value="F-box_dom"/>
</dbReference>
<evidence type="ECO:0000259" key="1">
    <source>
        <dbReference type="PROSITE" id="PS50181"/>
    </source>
</evidence>
<dbReference type="SMART" id="SM00579">
    <property type="entry name" value="FBD"/>
    <property type="match status" value="1"/>
</dbReference>
<organism evidence="2 3">
    <name type="scientific">Arabidopsis suecica</name>
    <name type="common">Swedish thale-cress</name>
    <name type="synonym">Cardaminopsis suecica</name>
    <dbReference type="NCBI Taxonomy" id="45249"/>
    <lineage>
        <taxon>Eukaryota</taxon>
        <taxon>Viridiplantae</taxon>
        <taxon>Streptophyta</taxon>
        <taxon>Embryophyta</taxon>
        <taxon>Tracheophyta</taxon>
        <taxon>Spermatophyta</taxon>
        <taxon>Magnoliopsida</taxon>
        <taxon>eudicotyledons</taxon>
        <taxon>Gunneridae</taxon>
        <taxon>Pentapetalae</taxon>
        <taxon>rosids</taxon>
        <taxon>malvids</taxon>
        <taxon>Brassicales</taxon>
        <taxon>Brassicaceae</taxon>
        <taxon>Camelineae</taxon>
        <taxon>Arabidopsis</taxon>
    </lineage>
</organism>
<dbReference type="InterPro" id="IPR050232">
    <property type="entry name" value="FBL13/AtMIF1-like"/>
</dbReference>
<protein>
    <submittedName>
        <fullName evidence="2">FBD domain</fullName>
    </submittedName>
</protein>
<dbReference type="Pfam" id="PF24758">
    <property type="entry name" value="LRR_At5g56370"/>
    <property type="match status" value="1"/>
</dbReference>
<dbReference type="InterPro" id="IPR006566">
    <property type="entry name" value="FBD"/>
</dbReference>
<dbReference type="PROSITE" id="PS50181">
    <property type="entry name" value="FBOX"/>
    <property type="match status" value="1"/>
</dbReference>
<reference evidence="2 3" key="1">
    <citation type="submission" date="2020-12" db="EMBL/GenBank/DDBJ databases">
        <title>Concerted genomic and epigenomic changes stabilize Arabidopsis allopolyploids.</title>
        <authorList>
            <person name="Chen Z."/>
        </authorList>
    </citation>
    <scope>NUCLEOTIDE SEQUENCE [LARGE SCALE GENOMIC DNA]</scope>
    <source>
        <strain evidence="2">As9502</strain>
        <tissue evidence="2">Leaf</tissue>
    </source>
</reference>
<dbReference type="PANTHER" id="PTHR31900:SF33">
    <property type="entry name" value="PROTEIN WITH RNI-LIKE_FBD-LIKE DOMAIN"/>
    <property type="match status" value="1"/>
</dbReference>
<comment type="caution">
    <text evidence="2">The sequence shown here is derived from an EMBL/GenBank/DDBJ whole genome shotgun (WGS) entry which is preliminary data.</text>
</comment>
<accession>A0A8T2BVP3</accession>
<dbReference type="Proteomes" id="UP000694251">
    <property type="component" value="Chromosome 7"/>
</dbReference>